<dbReference type="SUPFAM" id="SSF51735">
    <property type="entry name" value="NAD(P)-binding Rossmann-fold domains"/>
    <property type="match status" value="1"/>
</dbReference>
<dbReference type="PROSITE" id="PS50975">
    <property type="entry name" value="ATP_GRASP"/>
    <property type="match status" value="1"/>
</dbReference>
<dbReference type="Gene3D" id="3.30.1490.20">
    <property type="entry name" value="ATP-grasp fold, A domain"/>
    <property type="match status" value="1"/>
</dbReference>
<comment type="caution">
    <text evidence="4">The sequence shown here is derived from an EMBL/GenBank/DDBJ whole genome shotgun (WGS) entry which is preliminary data.</text>
</comment>
<dbReference type="InterPro" id="IPR000182">
    <property type="entry name" value="GNAT_dom"/>
</dbReference>
<dbReference type="SUPFAM" id="SSF56059">
    <property type="entry name" value="Glutathione synthetase ATP-binding domain-like"/>
    <property type="match status" value="1"/>
</dbReference>
<dbReference type="Pfam" id="PF13607">
    <property type="entry name" value="Succ_CoA_lig"/>
    <property type="match status" value="1"/>
</dbReference>
<dbReference type="RefSeq" id="WP_067071019.1">
    <property type="nucleotide sequence ID" value="NZ_JYIJ01000018.1"/>
</dbReference>
<dbReference type="GO" id="GO:0016747">
    <property type="term" value="F:acyltransferase activity, transferring groups other than amino-acyl groups"/>
    <property type="evidence" value="ECO:0007669"/>
    <property type="project" value="InterPro"/>
</dbReference>
<dbReference type="InterPro" id="IPR013815">
    <property type="entry name" value="ATP_grasp_subdomain_1"/>
</dbReference>
<dbReference type="InterPro" id="IPR016181">
    <property type="entry name" value="Acyl_CoA_acyltransferase"/>
</dbReference>
<dbReference type="PANTHER" id="PTHR42793:SF1">
    <property type="entry name" value="PEPTIDYL-LYSINE N-ACETYLTRANSFERASE PATZ"/>
    <property type="match status" value="1"/>
</dbReference>
<dbReference type="SMART" id="SM00881">
    <property type="entry name" value="CoA_binding"/>
    <property type="match status" value="1"/>
</dbReference>
<dbReference type="GO" id="GO:0043758">
    <property type="term" value="F:acetate-CoA ligase (ADP-forming) activity"/>
    <property type="evidence" value="ECO:0007669"/>
    <property type="project" value="InterPro"/>
</dbReference>
<dbReference type="GO" id="GO:0046872">
    <property type="term" value="F:metal ion binding"/>
    <property type="evidence" value="ECO:0007669"/>
    <property type="project" value="InterPro"/>
</dbReference>
<keyword evidence="1" id="KW-0067">ATP-binding</keyword>
<keyword evidence="1" id="KW-0547">Nucleotide-binding</keyword>
<dbReference type="SUPFAM" id="SSF55729">
    <property type="entry name" value="Acyl-CoA N-acyltransferases (Nat)"/>
    <property type="match status" value="1"/>
</dbReference>
<dbReference type="InterPro" id="IPR036291">
    <property type="entry name" value="NAD(P)-bd_dom_sf"/>
</dbReference>
<evidence type="ECO:0000259" key="3">
    <source>
        <dbReference type="PROSITE" id="PS51186"/>
    </source>
</evidence>
<dbReference type="Proteomes" id="UP000070659">
    <property type="component" value="Unassembled WGS sequence"/>
</dbReference>
<protein>
    <recommendedName>
        <fullName evidence="6">GNAT family N-acetyltransferase</fullName>
    </recommendedName>
</protein>
<dbReference type="Gene3D" id="3.40.50.720">
    <property type="entry name" value="NAD(P)-binding Rossmann-like Domain"/>
    <property type="match status" value="1"/>
</dbReference>
<proteinExistence type="predicted"/>
<dbReference type="InterPro" id="IPR003781">
    <property type="entry name" value="CoA-bd"/>
</dbReference>
<dbReference type="InterPro" id="IPR016102">
    <property type="entry name" value="Succinyl-CoA_synth-like"/>
</dbReference>
<name>A0A132MRJ5_9ACTN</name>
<organism evidence="4 5">
    <name type="scientific">Carbonactinospora thermoautotrophica</name>
    <dbReference type="NCBI Taxonomy" id="1469144"/>
    <lineage>
        <taxon>Bacteria</taxon>
        <taxon>Bacillati</taxon>
        <taxon>Actinomycetota</taxon>
        <taxon>Actinomycetes</taxon>
        <taxon>Kitasatosporales</taxon>
        <taxon>Carbonactinosporaceae</taxon>
        <taxon>Carbonactinospora</taxon>
    </lineage>
</organism>
<dbReference type="Pfam" id="PF13549">
    <property type="entry name" value="ATP-grasp_5"/>
    <property type="match status" value="1"/>
</dbReference>
<dbReference type="PANTHER" id="PTHR42793">
    <property type="entry name" value="COA BINDING DOMAIN CONTAINING PROTEIN"/>
    <property type="match status" value="1"/>
</dbReference>
<dbReference type="Gene3D" id="3.40.630.30">
    <property type="match status" value="1"/>
</dbReference>
<feature type="domain" description="N-acetyltransferase" evidence="3">
    <location>
        <begin position="19"/>
        <end position="171"/>
    </location>
</feature>
<reference evidence="4 5" key="1">
    <citation type="submission" date="2015-02" db="EMBL/GenBank/DDBJ databases">
        <title>Physiological reanalysis, assessment of diazotrophy, and genome sequences of multiple isolates of Streptomyces thermoautotrophicus.</title>
        <authorList>
            <person name="MacKellar D.C."/>
            <person name="Lieber L."/>
            <person name="Norman J."/>
            <person name="Bolger A."/>
            <person name="Tobin C."/>
            <person name="Murray J.W."/>
            <person name="Prell J."/>
        </authorList>
    </citation>
    <scope>NUCLEOTIDE SEQUENCE [LARGE SCALE GENOMIC DNA]</scope>
    <source>
        <strain evidence="4 5">UBT1</strain>
    </source>
</reference>
<evidence type="ECO:0000313" key="4">
    <source>
        <dbReference type="EMBL" id="KWX00487.1"/>
    </source>
</evidence>
<sequence>MPGLQVGESDALTITGRVLRIRPVRAEDLPALRELNRRISDRSVFLRFFALNRLAADRYVEQLTDERDSAHRGVVGELDGRVVAVASLHRIGGEDRAEIGLLVDDDCQGEGIGTLLLEELAAAAAREGIRELVAETLAENAAVLRVFTDSGFAEDCRWEGGEALIRLRTAADPAFLEALDERERRAESASLAPLFRPRSVAVVGAGRAPGGVGHEALRSIVAGGFTGRLYAVNPHAAEIAGVPCFPDVTALPEAVDLVVIAVPAPSVTGVVTACGKAGTRVAVVLSSGFADAGPEGRRRQAELLAAARRYGMRLVGPNCLGVVVTDPEVSLNATFAPARLRPGRLALASQSGAVGMAVLDHAARVGLGLSSFVSLGNKADVSGNDLLLYWAGDERTRVIALYLESFGNPRKFARIARRLARVKPILTLTGGVTPTGGRAGRSHTAALASSDTALEALFAQAGVVRTRTLEELLEAARLFAEQPVPSGDRLAILGNAGGAGVLAADAAHLAGLTVPCLSEELRQRLTRALPAAPAVDNPIDLGAAAAPHQFAAALDLLLGSGEVDAVMVNVAATAATDPAGVARAVTEAHARHQNIPFAACVLGAADRPSGWAGQGGEIPVYEFPESAVRALAHAARYGRWLRRPPGRVHAWPVDLAPARRLVDGFLAAHPDGGWLGLADAIRLLACFGIEVVQTVRVSSAEEAVAVADRLGYPVAMKAAVPGRVHKTEYGGVRLGLGTAGEVRTAYQRLAAGLAGEPGTEIFVQPMVAAPIELIVGVTYERPFGPLVACGLGGVATEVLRDQVFRMPPLTDLDAAEMLRSLRSAPLLFGYRGAQGVNIGAVEELLQRVGQLAATLPEVTELDLNPVMAGPSGAVPVDVRVRVAPAPLDPEGRLRALTSVHR</sequence>
<dbReference type="Pfam" id="PF13380">
    <property type="entry name" value="CoA_binding_2"/>
    <property type="match status" value="1"/>
</dbReference>
<dbReference type="InterPro" id="IPR011761">
    <property type="entry name" value="ATP-grasp"/>
</dbReference>
<dbReference type="InterPro" id="IPR032875">
    <property type="entry name" value="Succ_CoA_lig_flav_dom"/>
</dbReference>
<evidence type="ECO:0000259" key="2">
    <source>
        <dbReference type="PROSITE" id="PS50975"/>
    </source>
</evidence>
<dbReference type="Gene3D" id="3.30.470.20">
    <property type="entry name" value="ATP-grasp fold, B domain"/>
    <property type="match status" value="1"/>
</dbReference>
<dbReference type="EMBL" id="JYIJ01000018">
    <property type="protein sequence ID" value="KWX00487.1"/>
    <property type="molecule type" value="Genomic_DNA"/>
</dbReference>
<evidence type="ECO:0000313" key="5">
    <source>
        <dbReference type="Proteomes" id="UP000070659"/>
    </source>
</evidence>
<dbReference type="PROSITE" id="PS51186">
    <property type="entry name" value="GNAT"/>
    <property type="match status" value="1"/>
</dbReference>
<accession>A0A132MRJ5</accession>
<dbReference type="Pfam" id="PF19045">
    <property type="entry name" value="Ligase_CoA_2"/>
    <property type="match status" value="1"/>
</dbReference>
<evidence type="ECO:0000256" key="1">
    <source>
        <dbReference type="PROSITE-ProRule" id="PRU00409"/>
    </source>
</evidence>
<dbReference type="AlphaFoldDB" id="A0A132MRJ5"/>
<dbReference type="SUPFAM" id="SSF52210">
    <property type="entry name" value="Succinyl-CoA synthetase domains"/>
    <property type="match status" value="2"/>
</dbReference>
<gene>
    <name evidence="4" type="ORF">TH66_17165</name>
</gene>
<feature type="domain" description="ATP-grasp" evidence="2">
    <location>
        <begin position="681"/>
        <end position="719"/>
    </location>
</feature>
<dbReference type="Pfam" id="PF00583">
    <property type="entry name" value="Acetyltransf_1"/>
    <property type="match status" value="1"/>
</dbReference>
<dbReference type="InterPro" id="IPR043938">
    <property type="entry name" value="Ligase_CoA_dom"/>
</dbReference>
<dbReference type="PATRIC" id="fig|1469144.8.peg.2492"/>
<dbReference type="Gene3D" id="3.40.50.261">
    <property type="entry name" value="Succinyl-CoA synthetase domains"/>
    <property type="match status" value="2"/>
</dbReference>
<evidence type="ECO:0008006" key="6">
    <source>
        <dbReference type="Google" id="ProtNLM"/>
    </source>
</evidence>
<dbReference type="GO" id="GO:0005524">
    <property type="term" value="F:ATP binding"/>
    <property type="evidence" value="ECO:0007669"/>
    <property type="project" value="UniProtKB-UniRule"/>
</dbReference>